<proteinExistence type="predicted"/>
<dbReference type="SUPFAM" id="SSF47090">
    <property type="entry name" value="PGBD-like"/>
    <property type="match status" value="1"/>
</dbReference>
<evidence type="ECO:0000259" key="1">
    <source>
        <dbReference type="Pfam" id="PF01471"/>
    </source>
</evidence>
<dbReference type="Gene3D" id="1.10.101.10">
    <property type="entry name" value="PGBD-like superfamily/PGBD"/>
    <property type="match status" value="1"/>
</dbReference>
<dbReference type="Pfam" id="PF01471">
    <property type="entry name" value="PG_binding_1"/>
    <property type="match status" value="1"/>
</dbReference>
<evidence type="ECO:0000313" key="3">
    <source>
        <dbReference type="Proteomes" id="UP000034048"/>
    </source>
</evidence>
<organism evidence="2 3">
    <name type="scientific">Candidatus Falkowbacteria bacterium GW2011_GWA2_39_24</name>
    <dbReference type="NCBI Taxonomy" id="1618634"/>
    <lineage>
        <taxon>Bacteria</taxon>
        <taxon>Candidatus Falkowiibacteriota</taxon>
    </lineage>
</organism>
<protein>
    <submittedName>
        <fullName evidence="2">NLP/P60 protein</fullName>
    </submittedName>
</protein>
<gene>
    <name evidence="2" type="ORF">UT42_C0047G0001</name>
</gene>
<comment type="caution">
    <text evidence="2">The sequence shown here is derived from an EMBL/GenBank/DDBJ whole genome shotgun (WGS) entry which is preliminary data.</text>
</comment>
<reference evidence="2 3" key="1">
    <citation type="journal article" date="2015" name="Nature">
        <title>rRNA introns, odd ribosomes, and small enigmatic genomes across a large radiation of phyla.</title>
        <authorList>
            <person name="Brown C.T."/>
            <person name="Hug L.A."/>
            <person name="Thomas B.C."/>
            <person name="Sharon I."/>
            <person name="Castelle C.J."/>
            <person name="Singh A."/>
            <person name="Wilkins M.J."/>
            <person name="Williams K.H."/>
            <person name="Banfield J.F."/>
        </authorList>
    </citation>
    <scope>NUCLEOTIDE SEQUENCE [LARGE SCALE GENOMIC DNA]</scope>
</reference>
<sequence length="86" mass="9172">TTTATPDILLPSDYVFTAFMKLGDDGGQVEPLQKALQQLGFFPVDQAITGHFGPVTETAVKSFQAAHGIEQAGYVGPATREVLNSY</sequence>
<dbReference type="InterPro" id="IPR036366">
    <property type="entry name" value="PGBDSf"/>
</dbReference>
<feature type="domain" description="Peptidoglycan binding-like" evidence="1">
    <location>
        <begin position="26"/>
        <end position="83"/>
    </location>
</feature>
<evidence type="ECO:0000313" key="2">
    <source>
        <dbReference type="EMBL" id="KKR13346.1"/>
    </source>
</evidence>
<dbReference type="InterPro" id="IPR002477">
    <property type="entry name" value="Peptidoglycan-bd-like"/>
</dbReference>
<accession>A0A0G0NKJ9</accession>
<dbReference type="AlphaFoldDB" id="A0A0G0NKJ9"/>
<name>A0A0G0NKJ9_9BACT</name>
<dbReference type="Proteomes" id="UP000034048">
    <property type="component" value="Unassembled WGS sequence"/>
</dbReference>
<feature type="non-terminal residue" evidence="2">
    <location>
        <position position="1"/>
    </location>
</feature>
<dbReference type="EMBL" id="LBWS01000047">
    <property type="protein sequence ID" value="KKR13346.1"/>
    <property type="molecule type" value="Genomic_DNA"/>
</dbReference>
<dbReference type="InterPro" id="IPR036365">
    <property type="entry name" value="PGBD-like_sf"/>
</dbReference>